<gene>
    <name evidence="1" type="ORF">SAMN04487931_103173</name>
</gene>
<name>A0A1H2EK40_9BACT</name>
<evidence type="ECO:0000313" key="2">
    <source>
        <dbReference type="Proteomes" id="UP000199608"/>
    </source>
</evidence>
<sequence length="90" mass="9918">MICTTIRKGDDCVFMTSKGCSYNEGACLPIIDECNGCQRTGEFETGVYCTAAPDPSLKWKNGNCNIATHVKTVEVTKKQKINPIKASKRR</sequence>
<protein>
    <submittedName>
        <fullName evidence="1">Uncharacterized protein</fullName>
    </submittedName>
</protein>
<evidence type="ECO:0000313" key="1">
    <source>
        <dbReference type="EMBL" id="SDT95379.1"/>
    </source>
</evidence>
<dbReference type="NCBIfam" id="NF038144">
    <property type="entry name" value="PxxKW"/>
    <property type="match status" value="1"/>
</dbReference>
<organism evidence="1 2">
    <name type="scientific">Desulfobacula phenolica</name>
    <dbReference type="NCBI Taxonomy" id="90732"/>
    <lineage>
        <taxon>Bacteria</taxon>
        <taxon>Pseudomonadati</taxon>
        <taxon>Thermodesulfobacteriota</taxon>
        <taxon>Desulfobacteria</taxon>
        <taxon>Desulfobacterales</taxon>
        <taxon>Desulfobacteraceae</taxon>
        <taxon>Desulfobacula</taxon>
    </lineage>
</organism>
<accession>A0A1H2EK40</accession>
<dbReference type="Pfam" id="PF20657">
    <property type="entry name" value="DUF6811"/>
    <property type="match status" value="1"/>
</dbReference>
<dbReference type="Proteomes" id="UP000199608">
    <property type="component" value="Unassembled WGS sequence"/>
</dbReference>
<dbReference type="AlphaFoldDB" id="A0A1H2EK40"/>
<proteinExistence type="predicted"/>
<reference evidence="2" key="1">
    <citation type="submission" date="2016-10" db="EMBL/GenBank/DDBJ databases">
        <authorList>
            <person name="Varghese N."/>
            <person name="Submissions S."/>
        </authorList>
    </citation>
    <scope>NUCLEOTIDE SEQUENCE [LARGE SCALE GENOMIC DNA]</scope>
    <source>
        <strain evidence="2">DSM 3384</strain>
    </source>
</reference>
<keyword evidence="2" id="KW-1185">Reference proteome</keyword>
<dbReference type="InterPro" id="IPR047766">
    <property type="entry name" value="PxxKW_fam"/>
</dbReference>
<dbReference type="RefSeq" id="WP_014957880.1">
    <property type="nucleotide sequence ID" value="NZ_FNLL01000003.1"/>
</dbReference>
<dbReference type="EMBL" id="FNLL01000003">
    <property type="protein sequence ID" value="SDT95379.1"/>
    <property type="molecule type" value="Genomic_DNA"/>
</dbReference>